<dbReference type="Proteomes" id="UP000076727">
    <property type="component" value="Unassembled WGS sequence"/>
</dbReference>
<feature type="region of interest" description="Disordered" evidence="1">
    <location>
        <begin position="699"/>
        <end position="733"/>
    </location>
</feature>
<feature type="transmembrane region" description="Helical" evidence="2">
    <location>
        <begin position="838"/>
        <end position="857"/>
    </location>
</feature>
<gene>
    <name evidence="5" type="ORF">DAEQUDRAFT_779806</name>
</gene>
<feature type="domain" description="DUF2421" evidence="3">
    <location>
        <begin position="924"/>
        <end position="1144"/>
    </location>
</feature>
<evidence type="ECO:0000313" key="6">
    <source>
        <dbReference type="Proteomes" id="UP000076727"/>
    </source>
</evidence>
<feature type="transmembrane region" description="Helical" evidence="2">
    <location>
        <begin position="220"/>
        <end position="242"/>
    </location>
</feature>
<keyword evidence="2" id="KW-0472">Membrane</keyword>
<dbReference type="Pfam" id="PF10337">
    <property type="entry name" value="ArAE_2_N"/>
    <property type="match status" value="1"/>
</dbReference>
<feature type="transmembrane region" description="Helical" evidence="2">
    <location>
        <begin position="176"/>
        <end position="200"/>
    </location>
</feature>
<organism evidence="5 6">
    <name type="scientific">Daedalea quercina L-15889</name>
    <dbReference type="NCBI Taxonomy" id="1314783"/>
    <lineage>
        <taxon>Eukaryota</taxon>
        <taxon>Fungi</taxon>
        <taxon>Dikarya</taxon>
        <taxon>Basidiomycota</taxon>
        <taxon>Agaricomycotina</taxon>
        <taxon>Agaricomycetes</taxon>
        <taxon>Polyporales</taxon>
        <taxon>Fomitopsis</taxon>
    </lineage>
</organism>
<evidence type="ECO:0000256" key="1">
    <source>
        <dbReference type="SAM" id="MobiDB-lite"/>
    </source>
</evidence>
<feature type="transmembrane region" description="Helical" evidence="2">
    <location>
        <begin position="761"/>
        <end position="778"/>
    </location>
</feature>
<name>A0A165KMV7_9APHY</name>
<evidence type="ECO:0008006" key="7">
    <source>
        <dbReference type="Google" id="ProtNLM"/>
    </source>
</evidence>
<feature type="compositionally biased region" description="Basic and acidic residues" evidence="1">
    <location>
        <begin position="38"/>
        <end position="50"/>
    </location>
</feature>
<feature type="transmembrane region" description="Helical" evidence="2">
    <location>
        <begin position="276"/>
        <end position="300"/>
    </location>
</feature>
<dbReference type="AlphaFoldDB" id="A0A165KMV7"/>
<keyword evidence="2" id="KW-1133">Transmembrane helix</keyword>
<evidence type="ECO:0000313" key="5">
    <source>
        <dbReference type="EMBL" id="KZT63341.1"/>
    </source>
</evidence>
<sequence>MSPPSLAPDSQYPDVIDISWRTNLRYDPRIGDEDEDQDLYRSYHGPRDAHPLPPLRQVRIETPSWGPGRSHGRSSPSDTDKHPQRREKRSCAQYLTVFRQSAAKYFPFDLAWIPANFSWPKIKPVIRSSAMAFVSVIFMVLAPVERMSGQATFLLLVSAFLDPPADPFISVLERELLFALFITIGWAWSCLGIFFAHLARHHTDYSVTSAQALTGQYIEAGPTVICAVWVFLGVAFFLFIRVKKGPGPYVIPSVFGAVTIDISFITAVLFPYPYYAVGRVIVLPLVLHCGLCILASATIFPSTITAQYAAALARSLEPLEAALREHRAVLALLPSDAAFPATVQKITGLITKAEGGLGPAAAALRLVKNDIVFGRFAPMDIGKMQDFGRRLVVRANGLGIFFTLIDPTRERFPVTPLPSRTSTPAMTPVSSRRQSFSQPGTPTFNPSSPDPRSDPDSVAWGRSPPPSRPESPLPSVSNQRLHFSLLHMAHTLSLPHANGPAAESAVAVFESQRYLALEATRLSHPDSPEATETFVSLLGESCEELLTACADGVRVTREWVGGVRSGWLESRRKAEASRAERLVKMADVRFRVDSALTRFRKDYRHKVLDPYRSAFDPSRVGSPNADGTVEPPPHRYLFHCYVYQYHLIQFCMAVLDMIDAIMSLEENKKKPRLWGPFMPVNFKKAVLSWGGSQYDATVEAESNNDDEDPDAIPGMQTDWDEDLGQPTRRDPDALPPQTPFEHVMSWFHTVLMALTGGNMLFALKAATLTVLLMIPSFLKHTAHFAYEERFVWGIFMGQLTLARFRGDTTFALVSRLMCTLFGGVTGMVMWYISAQKGIGNAYGYTAVLAFCTPFFYYGRLYWPGPLFSNVIYFVTTTIVLGFSWQNSHFPAVFTFYGWSLAWRRFVLVVAGVTAAFIFGLLPPSTTLRKYQRTMLSTTAAELGSIYCSIVSFANTRGRHEVDRGEIVQALIAIRLKLKRSVMLKTNIIYEFSLRGKWPAQRYQRILELQMQIAFLLSHLMSVVEHLDPAWSRAFLRRTRLLDADFQGDVLAVISMISTALRTGTPLPQVTPCPLVDRFMVYTHGLNIVRQEEDDDYGLPRTMTIDTLENEQYLSFAVGVTTAFGIILRLDKLMVAAKELVGEQYHIHGIGIPAEARAFMENTAAEKIGKET</sequence>
<feature type="region of interest" description="Disordered" evidence="1">
    <location>
        <begin position="26"/>
        <end position="86"/>
    </location>
</feature>
<feature type="domain" description="Putative ER transporter 6TM N-terminal" evidence="4">
    <location>
        <begin position="111"/>
        <end position="607"/>
    </location>
</feature>
<dbReference type="STRING" id="1314783.A0A165KMV7"/>
<protein>
    <recommendedName>
        <fullName evidence="7">ER transporter 6TM N-terminal domain-containing protein</fullName>
    </recommendedName>
</protein>
<keyword evidence="6" id="KW-1185">Reference proteome</keyword>
<dbReference type="InterPro" id="IPR018820">
    <property type="entry name" value="BRE4-related_DUF2421"/>
</dbReference>
<dbReference type="OrthoDB" id="2274698at2759"/>
<evidence type="ECO:0000259" key="4">
    <source>
        <dbReference type="Pfam" id="PF10337"/>
    </source>
</evidence>
<keyword evidence="2" id="KW-0812">Transmembrane</keyword>
<feature type="compositionally biased region" description="Pro residues" evidence="1">
    <location>
        <begin position="463"/>
        <end position="472"/>
    </location>
</feature>
<dbReference type="Pfam" id="PF10334">
    <property type="entry name" value="BRE4"/>
    <property type="match status" value="1"/>
</dbReference>
<feature type="transmembrane region" description="Helical" evidence="2">
    <location>
        <begin position="249"/>
        <end position="270"/>
    </location>
</feature>
<feature type="transmembrane region" description="Helical" evidence="2">
    <location>
        <begin position="904"/>
        <end position="922"/>
    </location>
</feature>
<feature type="compositionally biased region" description="Polar residues" evidence="1">
    <location>
        <begin position="418"/>
        <end position="445"/>
    </location>
</feature>
<accession>A0A165KMV7</accession>
<feature type="transmembrane region" description="Helical" evidence="2">
    <location>
        <begin position="813"/>
        <end position="832"/>
    </location>
</feature>
<evidence type="ECO:0000259" key="3">
    <source>
        <dbReference type="Pfam" id="PF10334"/>
    </source>
</evidence>
<feature type="transmembrane region" description="Helical" evidence="2">
    <location>
        <begin position="866"/>
        <end position="884"/>
    </location>
</feature>
<feature type="compositionally biased region" description="Low complexity" evidence="1">
    <location>
        <begin position="63"/>
        <end position="77"/>
    </location>
</feature>
<proteinExistence type="predicted"/>
<dbReference type="EMBL" id="KV429195">
    <property type="protein sequence ID" value="KZT63341.1"/>
    <property type="molecule type" value="Genomic_DNA"/>
</dbReference>
<dbReference type="PANTHER" id="PTHR37994">
    <property type="entry name" value="ARAE_2_N DOMAIN-CONTAINING PROTEIN-RELATED"/>
    <property type="match status" value="1"/>
</dbReference>
<dbReference type="PANTHER" id="PTHR37994:SF1">
    <property type="entry name" value="ER TRANSPORTER 6TM N-TERMINAL DOMAIN-CONTAINING PROTEIN"/>
    <property type="match status" value="1"/>
</dbReference>
<dbReference type="InterPro" id="IPR018823">
    <property type="entry name" value="ArAE_2_N"/>
</dbReference>
<evidence type="ECO:0000256" key="2">
    <source>
        <dbReference type="SAM" id="Phobius"/>
    </source>
</evidence>
<reference evidence="5 6" key="1">
    <citation type="journal article" date="2016" name="Mol. Biol. Evol.">
        <title>Comparative Genomics of Early-Diverging Mushroom-Forming Fungi Provides Insights into the Origins of Lignocellulose Decay Capabilities.</title>
        <authorList>
            <person name="Nagy L.G."/>
            <person name="Riley R."/>
            <person name="Tritt A."/>
            <person name="Adam C."/>
            <person name="Daum C."/>
            <person name="Floudas D."/>
            <person name="Sun H."/>
            <person name="Yadav J.S."/>
            <person name="Pangilinan J."/>
            <person name="Larsson K.H."/>
            <person name="Matsuura K."/>
            <person name="Barry K."/>
            <person name="Labutti K."/>
            <person name="Kuo R."/>
            <person name="Ohm R.A."/>
            <person name="Bhattacharya S.S."/>
            <person name="Shirouzu T."/>
            <person name="Yoshinaga Y."/>
            <person name="Martin F.M."/>
            <person name="Grigoriev I.V."/>
            <person name="Hibbett D.S."/>
        </authorList>
    </citation>
    <scope>NUCLEOTIDE SEQUENCE [LARGE SCALE GENOMIC DNA]</scope>
    <source>
        <strain evidence="5 6">L-15889</strain>
    </source>
</reference>
<feature type="region of interest" description="Disordered" evidence="1">
    <location>
        <begin position="412"/>
        <end position="476"/>
    </location>
</feature>